<accession>A0ABD5PAF3</accession>
<proteinExistence type="predicted"/>
<sequence length="60" mass="6547">MHRNDNPNHEQDGRPSADDRSSGEPLAVLHLRAGGVVMYDVHNHSAWLLSDVPVALASMC</sequence>
<evidence type="ECO:0000313" key="2">
    <source>
        <dbReference type="EMBL" id="MFC4357892.1"/>
    </source>
</evidence>
<protein>
    <submittedName>
        <fullName evidence="2">Uncharacterized protein</fullName>
    </submittedName>
</protein>
<feature type="compositionally biased region" description="Basic and acidic residues" evidence="1">
    <location>
        <begin position="1"/>
        <end position="22"/>
    </location>
</feature>
<comment type="caution">
    <text evidence="2">The sequence shown here is derived from an EMBL/GenBank/DDBJ whole genome shotgun (WGS) entry which is preliminary data.</text>
</comment>
<organism evidence="2 3">
    <name type="scientific">Halobium salinum</name>
    <dbReference type="NCBI Taxonomy" id="1364940"/>
    <lineage>
        <taxon>Archaea</taxon>
        <taxon>Methanobacteriati</taxon>
        <taxon>Methanobacteriota</taxon>
        <taxon>Stenosarchaea group</taxon>
        <taxon>Halobacteria</taxon>
        <taxon>Halobacteriales</taxon>
        <taxon>Haloferacaceae</taxon>
        <taxon>Halobium</taxon>
    </lineage>
</organism>
<dbReference type="Pfam" id="PF24018">
    <property type="entry name" value="DUF7331"/>
    <property type="match status" value="1"/>
</dbReference>
<dbReference type="EMBL" id="JBHSDS010000005">
    <property type="protein sequence ID" value="MFC4357892.1"/>
    <property type="molecule type" value="Genomic_DNA"/>
</dbReference>
<gene>
    <name evidence="2" type="ORF">ACFO0N_08010</name>
</gene>
<dbReference type="RefSeq" id="WP_267624622.1">
    <property type="nucleotide sequence ID" value="NZ_JAODIW010000009.1"/>
</dbReference>
<name>A0ABD5PAF3_9EURY</name>
<evidence type="ECO:0000256" key="1">
    <source>
        <dbReference type="SAM" id="MobiDB-lite"/>
    </source>
</evidence>
<dbReference type="InterPro" id="IPR055755">
    <property type="entry name" value="DUF7331"/>
</dbReference>
<dbReference type="AlphaFoldDB" id="A0ABD5PAF3"/>
<dbReference type="Proteomes" id="UP001595921">
    <property type="component" value="Unassembled WGS sequence"/>
</dbReference>
<evidence type="ECO:0000313" key="3">
    <source>
        <dbReference type="Proteomes" id="UP001595921"/>
    </source>
</evidence>
<feature type="region of interest" description="Disordered" evidence="1">
    <location>
        <begin position="1"/>
        <end position="26"/>
    </location>
</feature>
<reference evidence="2 3" key="1">
    <citation type="journal article" date="2019" name="Int. J. Syst. Evol. Microbiol.">
        <title>The Global Catalogue of Microorganisms (GCM) 10K type strain sequencing project: providing services to taxonomists for standard genome sequencing and annotation.</title>
        <authorList>
            <consortium name="The Broad Institute Genomics Platform"/>
            <consortium name="The Broad Institute Genome Sequencing Center for Infectious Disease"/>
            <person name="Wu L."/>
            <person name="Ma J."/>
        </authorList>
    </citation>
    <scope>NUCLEOTIDE SEQUENCE [LARGE SCALE GENOMIC DNA]</scope>
    <source>
        <strain evidence="2 3">CGMCC 1.12553</strain>
    </source>
</reference>
<keyword evidence="3" id="KW-1185">Reference proteome</keyword>